<keyword evidence="4 9" id="KW-0378">Hydrolase</keyword>
<dbReference type="PANTHER" id="PTHR11804:SF83">
    <property type="entry name" value="LD37516P"/>
    <property type="match status" value="1"/>
</dbReference>
<evidence type="ECO:0000259" key="11">
    <source>
        <dbReference type="Pfam" id="PF19310"/>
    </source>
</evidence>
<dbReference type="InterPro" id="IPR034005">
    <property type="entry name" value="M3A_DCP"/>
</dbReference>
<evidence type="ECO:0000256" key="2">
    <source>
        <dbReference type="ARBA" id="ARBA00022670"/>
    </source>
</evidence>
<keyword evidence="5 9" id="KW-0862">Zinc</keyword>
<dbReference type="Gene3D" id="1.10.1370.10">
    <property type="entry name" value="Neurolysin, domain 3"/>
    <property type="match status" value="1"/>
</dbReference>
<dbReference type="CDD" id="cd06456">
    <property type="entry name" value="M3A_DCP"/>
    <property type="match status" value="1"/>
</dbReference>
<dbReference type="GO" id="GO:0004222">
    <property type="term" value="F:metalloendopeptidase activity"/>
    <property type="evidence" value="ECO:0007669"/>
    <property type="project" value="UniProtKB-EC"/>
</dbReference>
<keyword evidence="3 9" id="KW-0479">Metal-binding</keyword>
<organism evidence="12 13">
    <name type="scientific">Gimesia maris</name>
    <dbReference type="NCBI Taxonomy" id="122"/>
    <lineage>
        <taxon>Bacteria</taxon>
        <taxon>Pseudomonadati</taxon>
        <taxon>Planctomycetota</taxon>
        <taxon>Planctomycetia</taxon>
        <taxon>Planctomycetales</taxon>
        <taxon>Planctomycetaceae</taxon>
        <taxon>Gimesia</taxon>
    </lineage>
</organism>
<proteinExistence type="inferred from homology"/>
<evidence type="ECO:0000313" key="12">
    <source>
        <dbReference type="EMBL" id="QEG14796.1"/>
    </source>
</evidence>
<dbReference type="Gene3D" id="3.40.390.10">
    <property type="entry name" value="Collagenase (Catalytic Domain)"/>
    <property type="match status" value="1"/>
</dbReference>
<dbReference type="RefSeq" id="WP_002644422.1">
    <property type="nucleotide sequence ID" value="NZ_CP042910.1"/>
</dbReference>
<evidence type="ECO:0000313" key="13">
    <source>
        <dbReference type="Proteomes" id="UP000322887"/>
    </source>
</evidence>
<evidence type="ECO:0000256" key="3">
    <source>
        <dbReference type="ARBA" id="ARBA00022723"/>
    </source>
</evidence>
<sequence length="696" mass="78666">MDQQSSLSDNPLLVLEGLPRFDRIEPQHIQPAVKALLEQSEAGLKKIEAEAQPSWEGLMQPLEELDYPWERSWGSVGHLLGVKNTPEIREAYESVLPDIVAFSLSARQSKPIYEALVALRDSENWNSLNDAQRRIIEKRILSAELAGIGLSGEQLTRFNEIARELSSLSTKFANNVLDATKAFTLIITSADDVAGFPDSLKQLAAQSYNSWDEKKPEVEATPEEGPWRISLDFPCFGPFMQHCRNRELREKVYRAFITRASEGEINNEPLIPEILKLRKEKAHLLGYANFAEVSLAEKMAPSIDAVLEMEERLRTASFENGQQDLKDLQEFASAQGETEPIIQWDFAFWSERLREQRFSYTDEELRPYFSLEKVLDGLFQLVNRIFGITVTQVTDDIPVWNKDVRYFNIANESGETIAGFYLDPYARPADKRGGAWMDDCLGRKIVNGTVQLPVAHLVCNSTPPVGSKPSLMTFREVETLFHEFGHGLQHMLTTINEADAAGINGVEWDAVELASQFMENWCYHKPTLLGMAKHFETGETLPDELFEKIKAARNFQAGTQMLRQIQFGVVDLKLHSEFDPDGSESVFDVQREISQSTSVLPMLPEDRFLCSFQHIFAGGYAAGYFSYKWAEVLSADAFSAFEEAGLDDEQAVEATGRRFRDTILAMGGSRHPMDLFKEFRGREPSPEPLLRHTGLL</sequence>
<comment type="catalytic activity">
    <reaction evidence="7">
        <text>Hydrolysis of oligopeptides, with broad specificity. Gly or Ala commonly occur as P1 or P1' residues, but more distant residues are also important, as is shown by the fact that Z-Gly-Pro-Gly-|-Gly-Pro-Ala is cleaved, but not Z-(Gly)(5).</text>
        <dbReference type="EC" id="3.4.24.70"/>
    </reaction>
</comment>
<dbReference type="InterPro" id="IPR045090">
    <property type="entry name" value="Pept_M3A_M3B"/>
</dbReference>
<evidence type="ECO:0000259" key="10">
    <source>
        <dbReference type="Pfam" id="PF01432"/>
    </source>
</evidence>
<keyword evidence="6 9" id="KW-0482">Metalloprotease</keyword>
<dbReference type="SUPFAM" id="SSF55486">
    <property type="entry name" value="Metalloproteases ('zincins'), catalytic domain"/>
    <property type="match status" value="1"/>
</dbReference>
<dbReference type="InterPro" id="IPR024079">
    <property type="entry name" value="MetalloPept_cat_dom_sf"/>
</dbReference>
<evidence type="ECO:0000256" key="7">
    <source>
        <dbReference type="ARBA" id="ARBA00024603"/>
    </source>
</evidence>
<feature type="domain" description="Oligopeptidase A N-terminal" evidence="11">
    <location>
        <begin position="33"/>
        <end position="154"/>
    </location>
</feature>
<protein>
    <recommendedName>
        <fullName evidence="8">oligopeptidase A</fullName>
        <ecNumber evidence="8">3.4.24.70</ecNumber>
    </recommendedName>
</protein>
<evidence type="ECO:0000256" key="5">
    <source>
        <dbReference type="ARBA" id="ARBA00022833"/>
    </source>
</evidence>
<keyword evidence="13" id="KW-1185">Reference proteome</keyword>
<evidence type="ECO:0000256" key="8">
    <source>
        <dbReference type="ARBA" id="ARBA00026100"/>
    </source>
</evidence>
<keyword evidence="2 9" id="KW-0645">Protease</keyword>
<dbReference type="InterPro" id="IPR024077">
    <property type="entry name" value="Neurolysin/TOP_dom2"/>
</dbReference>
<evidence type="ECO:0000256" key="4">
    <source>
        <dbReference type="ARBA" id="ARBA00022801"/>
    </source>
</evidence>
<dbReference type="InterPro" id="IPR045666">
    <property type="entry name" value="OpdA_N"/>
</dbReference>
<evidence type="ECO:0000256" key="9">
    <source>
        <dbReference type="RuleBase" id="RU003435"/>
    </source>
</evidence>
<dbReference type="Pfam" id="PF01432">
    <property type="entry name" value="Peptidase_M3"/>
    <property type="match status" value="1"/>
</dbReference>
<feature type="domain" description="Peptidase M3A/M3B catalytic" evidence="10">
    <location>
        <begin position="239"/>
        <end position="694"/>
    </location>
</feature>
<dbReference type="InterPro" id="IPR001567">
    <property type="entry name" value="Pept_M3A_M3B_dom"/>
</dbReference>
<dbReference type="GeneID" id="98645308"/>
<dbReference type="EMBL" id="CP042910">
    <property type="protein sequence ID" value="QEG14796.1"/>
    <property type="molecule type" value="Genomic_DNA"/>
</dbReference>
<dbReference type="Pfam" id="PF19310">
    <property type="entry name" value="TOP_N"/>
    <property type="match status" value="1"/>
</dbReference>
<gene>
    <name evidence="12" type="primary">prlC</name>
    <name evidence="12" type="ORF">GmarT_06330</name>
</gene>
<evidence type="ECO:0000256" key="6">
    <source>
        <dbReference type="ARBA" id="ARBA00023049"/>
    </source>
</evidence>
<accession>A0ABX5YGF8</accession>
<evidence type="ECO:0000256" key="1">
    <source>
        <dbReference type="ARBA" id="ARBA00006040"/>
    </source>
</evidence>
<dbReference type="Proteomes" id="UP000322887">
    <property type="component" value="Chromosome"/>
</dbReference>
<comment type="cofactor">
    <cofactor evidence="9">
        <name>Zn(2+)</name>
        <dbReference type="ChEBI" id="CHEBI:29105"/>
    </cofactor>
    <text evidence="9">Binds 1 zinc ion.</text>
</comment>
<comment type="similarity">
    <text evidence="1 9">Belongs to the peptidase M3 family.</text>
</comment>
<reference evidence="12 13" key="1">
    <citation type="submission" date="2019-08" db="EMBL/GenBank/DDBJ databases">
        <title>Deep-cultivation of Planctomycetes and their phenomic and genomic characterization uncovers novel biology.</title>
        <authorList>
            <person name="Wiegand S."/>
            <person name="Jogler M."/>
            <person name="Boedeker C."/>
            <person name="Pinto D."/>
            <person name="Vollmers J."/>
            <person name="Rivas-Marin E."/>
            <person name="Kohn T."/>
            <person name="Peeters S.H."/>
            <person name="Heuer A."/>
            <person name="Rast P."/>
            <person name="Oberbeckmann S."/>
            <person name="Bunk B."/>
            <person name="Jeske O."/>
            <person name="Meyerdierks A."/>
            <person name="Storesund J.E."/>
            <person name="Kallscheuer N."/>
            <person name="Luecker S."/>
            <person name="Lage O.M."/>
            <person name="Pohl T."/>
            <person name="Merkel B.J."/>
            <person name="Hornburger P."/>
            <person name="Mueller R.-W."/>
            <person name="Bruemmer F."/>
            <person name="Labrenz M."/>
            <person name="Spormann A.M."/>
            <person name="Op den Camp H."/>
            <person name="Overmann J."/>
            <person name="Amann R."/>
            <person name="Jetten M.S.M."/>
            <person name="Mascher T."/>
            <person name="Medema M.H."/>
            <person name="Devos D.P."/>
            <person name="Kaster A.-K."/>
            <person name="Ovreas L."/>
            <person name="Rohde M."/>
            <person name="Galperin M.Y."/>
            <person name="Jogler C."/>
        </authorList>
    </citation>
    <scope>NUCLEOTIDE SEQUENCE [LARGE SCALE GENOMIC DNA]</scope>
    <source>
        <strain evidence="12 13">DSM 8797</strain>
    </source>
</reference>
<name>A0ABX5YGF8_9PLAN</name>
<dbReference type="EC" id="3.4.24.70" evidence="8"/>
<dbReference type="PANTHER" id="PTHR11804">
    <property type="entry name" value="PROTEASE M3 THIMET OLIGOPEPTIDASE-RELATED"/>
    <property type="match status" value="1"/>
</dbReference>